<evidence type="ECO:0000313" key="2">
    <source>
        <dbReference type="Proteomes" id="UP000823775"/>
    </source>
</evidence>
<organism evidence="1 2">
    <name type="scientific">Datura stramonium</name>
    <name type="common">Jimsonweed</name>
    <name type="synonym">Common thornapple</name>
    <dbReference type="NCBI Taxonomy" id="4076"/>
    <lineage>
        <taxon>Eukaryota</taxon>
        <taxon>Viridiplantae</taxon>
        <taxon>Streptophyta</taxon>
        <taxon>Embryophyta</taxon>
        <taxon>Tracheophyta</taxon>
        <taxon>Spermatophyta</taxon>
        <taxon>Magnoliopsida</taxon>
        <taxon>eudicotyledons</taxon>
        <taxon>Gunneridae</taxon>
        <taxon>Pentapetalae</taxon>
        <taxon>asterids</taxon>
        <taxon>lamiids</taxon>
        <taxon>Solanales</taxon>
        <taxon>Solanaceae</taxon>
        <taxon>Solanoideae</taxon>
        <taxon>Datureae</taxon>
        <taxon>Datura</taxon>
    </lineage>
</organism>
<gene>
    <name evidence="1" type="ORF">HAX54_048474</name>
</gene>
<keyword evidence="2" id="KW-1185">Reference proteome</keyword>
<protein>
    <submittedName>
        <fullName evidence="1">Uncharacterized protein</fullName>
    </submittedName>
</protein>
<name>A0ABS8RQE4_DATST</name>
<comment type="caution">
    <text evidence="1">The sequence shown here is derived from an EMBL/GenBank/DDBJ whole genome shotgun (WGS) entry which is preliminary data.</text>
</comment>
<dbReference type="Proteomes" id="UP000823775">
    <property type="component" value="Unassembled WGS sequence"/>
</dbReference>
<sequence length="145" mass="15509">MLQITSLDSCPSKQQQELVYCPKDGEIHLGHASISGVHLPSYENIDRWMLYVTRNGLISVGKCLQQSSDCFIYVELQFPLILFYFSGSDSAVDGPSRSLTAQVTVFLGSGLDSGPSGPSFLSLEGGFGSSFLFKGDGGIEGPSGM</sequence>
<evidence type="ECO:0000313" key="1">
    <source>
        <dbReference type="EMBL" id="MCD7449037.1"/>
    </source>
</evidence>
<proteinExistence type="predicted"/>
<dbReference type="EMBL" id="JACEIK010000080">
    <property type="protein sequence ID" value="MCD7449037.1"/>
    <property type="molecule type" value="Genomic_DNA"/>
</dbReference>
<accession>A0ABS8RQE4</accession>
<reference evidence="1 2" key="1">
    <citation type="journal article" date="2021" name="BMC Genomics">
        <title>Datura genome reveals duplications of psychoactive alkaloid biosynthetic genes and high mutation rate following tissue culture.</title>
        <authorList>
            <person name="Rajewski A."/>
            <person name="Carter-House D."/>
            <person name="Stajich J."/>
            <person name="Litt A."/>
        </authorList>
    </citation>
    <scope>NUCLEOTIDE SEQUENCE [LARGE SCALE GENOMIC DNA]</scope>
    <source>
        <strain evidence="1">AR-01</strain>
    </source>
</reference>